<feature type="site" description="Important for catalytic activity, responsible for pKa modulation of the active site Glu and correct orientation of both the proton donor and substrate" evidence="4">
    <location>
        <position position="129"/>
    </location>
</feature>
<evidence type="ECO:0000256" key="3">
    <source>
        <dbReference type="ARBA" id="ARBA00023295"/>
    </source>
</evidence>
<evidence type="ECO:0000256" key="5">
    <source>
        <dbReference type="RuleBase" id="RU361187"/>
    </source>
</evidence>
<dbReference type="Gene3D" id="2.115.10.20">
    <property type="entry name" value="Glycosyl hydrolase domain, family 43"/>
    <property type="match status" value="1"/>
</dbReference>
<keyword evidence="3 5" id="KW-0326">Glycosidase</keyword>
<organism evidence="7 8">
    <name type="scientific">Exophiala mesophila</name>
    <name type="common">Black yeast-like fungus</name>
    <dbReference type="NCBI Taxonomy" id="212818"/>
    <lineage>
        <taxon>Eukaryota</taxon>
        <taxon>Fungi</taxon>
        <taxon>Dikarya</taxon>
        <taxon>Ascomycota</taxon>
        <taxon>Pezizomycotina</taxon>
        <taxon>Eurotiomycetes</taxon>
        <taxon>Chaetothyriomycetidae</taxon>
        <taxon>Chaetothyriales</taxon>
        <taxon>Herpotrichiellaceae</taxon>
        <taxon>Exophiala</taxon>
    </lineage>
</organism>
<evidence type="ECO:0000256" key="4">
    <source>
        <dbReference type="PIRSR" id="PIRSR606710-2"/>
    </source>
</evidence>
<sequence length="350" mass="37989">MTHDFPDPGVIYVDGVMYGFATTNKEPDPRALIRVQMAKSTDNETWTFLDHVDALPRIGSWQTGKHVWAPDVIRLPNKTFVLYYTDELRSSLGHHCIGAATSESVLGPYKPLDEPIACPDPRTTGGAIDPDGFLDPSTNKRYIVYKIDGNSLGHGGACNNMPPTRQTPIMLQEVSAEDGVTRIGAPTLILDRDELDGPLIEAPVLAFSIQDKQRVYFLLYSSNCFTTPLYNVAYATATDIRGPYVKMGRPMLVTGDAGLIGPGGLDLLADSHMIVFHGHLPSSRGSSESGESGVGGAVAGHSHSDIDGHDQQMLHAMPRQHTARIPGGMPVRAMWRANLTFRGREISLAA</sequence>
<evidence type="ECO:0000313" key="8">
    <source>
        <dbReference type="Proteomes" id="UP000288859"/>
    </source>
</evidence>
<dbReference type="OrthoDB" id="3879658at2759"/>
<reference evidence="7 8" key="1">
    <citation type="submission" date="2017-03" db="EMBL/GenBank/DDBJ databases">
        <title>Genomes of endolithic fungi from Antarctica.</title>
        <authorList>
            <person name="Coleine C."/>
            <person name="Masonjones S."/>
            <person name="Stajich J.E."/>
        </authorList>
    </citation>
    <scope>NUCLEOTIDE SEQUENCE [LARGE SCALE GENOMIC DNA]</scope>
    <source>
        <strain evidence="7 8">CCFEE 6314</strain>
    </source>
</reference>
<feature type="compositionally biased region" description="Low complexity" evidence="6">
    <location>
        <begin position="282"/>
        <end position="291"/>
    </location>
</feature>
<dbReference type="Pfam" id="PF04616">
    <property type="entry name" value="Glyco_hydro_43"/>
    <property type="match status" value="1"/>
</dbReference>
<comment type="similarity">
    <text evidence="1 5">Belongs to the glycosyl hydrolase 43 family.</text>
</comment>
<dbReference type="InterPro" id="IPR006710">
    <property type="entry name" value="Glyco_hydro_43"/>
</dbReference>
<name>A0A438N173_EXOME</name>
<dbReference type="GO" id="GO:0005975">
    <property type="term" value="P:carbohydrate metabolic process"/>
    <property type="evidence" value="ECO:0007669"/>
    <property type="project" value="InterPro"/>
</dbReference>
<dbReference type="InterPro" id="IPR051795">
    <property type="entry name" value="Glycosyl_Hydrlase_43"/>
</dbReference>
<dbReference type="AlphaFoldDB" id="A0A438N173"/>
<feature type="region of interest" description="Disordered" evidence="6">
    <location>
        <begin position="281"/>
        <end position="302"/>
    </location>
</feature>
<dbReference type="PANTHER" id="PTHR42812:SF5">
    <property type="entry name" value="ENDO-ARABINASE"/>
    <property type="match status" value="1"/>
</dbReference>
<protein>
    <recommendedName>
        <fullName evidence="9">Beta-xylosidase C-terminal Concanavalin A-like domain-containing protein</fullName>
    </recommendedName>
</protein>
<dbReference type="SUPFAM" id="SSF75005">
    <property type="entry name" value="Arabinanase/levansucrase/invertase"/>
    <property type="match status" value="1"/>
</dbReference>
<dbReference type="GO" id="GO:0004553">
    <property type="term" value="F:hydrolase activity, hydrolyzing O-glycosyl compounds"/>
    <property type="evidence" value="ECO:0007669"/>
    <property type="project" value="InterPro"/>
</dbReference>
<proteinExistence type="inferred from homology"/>
<evidence type="ECO:0000256" key="6">
    <source>
        <dbReference type="SAM" id="MobiDB-lite"/>
    </source>
</evidence>
<gene>
    <name evidence="7" type="ORF">B0A52_06907</name>
</gene>
<dbReference type="CDD" id="cd08999">
    <property type="entry name" value="GH43_ABN-like"/>
    <property type="match status" value="1"/>
</dbReference>
<evidence type="ECO:0000313" key="7">
    <source>
        <dbReference type="EMBL" id="RVX69313.1"/>
    </source>
</evidence>
<evidence type="ECO:0008006" key="9">
    <source>
        <dbReference type="Google" id="ProtNLM"/>
    </source>
</evidence>
<dbReference type="InterPro" id="IPR023296">
    <property type="entry name" value="Glyco_hydro_beta-prop_sf"/>
</dbReference>
<accession>A0A438N173</accession>
<evidence type="ECO:0000256" key="2">
    <source>
        <dbReference type="ARBA" id="ARBA00022801"/>
    </source>
</evidence>
<comment type="caution">
    <text evidence="7">The sequence shown here is derived from an EMBL/GenBank/DDBJ whole genome shotgun (WGS) entry which is preliminary data.</text>
</comment>
<dbReference type="VEuPathDB" id="FungiDB:PV10_05414"/>
<dbReference type="PANTHER" id="PTHR42812">
    <property type="entry name" value="BETA-XYLOSIDASE"/>
    <property type="match status" value="1"/>
</dbReference>
<dbReference type="Proteomes" id="UP000288859">
    <property type="component" value="Unassembled WGS sequence"/>
</dbReference>
<evidence type="ECO:0000256" key="1">
    <source>
        <dbReference type="ARBA" id="ARBA00009865"/>
    </source>
</evidence>
<keyword evidence="2 5" id="KW-0378">Hydrolase</keyword>
<dbReference type="EMBL" id="NAJM01000030">
    <property type="protein sequence ID" value="RVX69313.1"/>
    <property type="molecule type" value="Genomic_DNA"/>
</dbReference>